<dbReference type="GO" id="GO:0070901">
    <property type="term" value="P:mitochondrial tRNA methylation"/>
    <property type="evidence" value="ECO:0007669"/>
    <property type="project" value="TreeGrafter"/>
</dbReference>
<feature type="region of interest" description="Disordered" evidence="11">
    <location>
        <begin position="414"/>
        <end position="437"/>
    </location>
</feature>
<dbReference type="EMBL" id="JAEPRC010000045">
    <property type="protein sequence ID" value="KAG2212830.1"/>
    <property type="molecule type" value="Genomic_DNA"/>
</dbReference>
<proteinExistence type="inferred from homology"/>
<comment type="similarity">
    <text evidence="1">Belongs to the class I-like SAM-binding methyltransferase superfamily. TRM5/TYW2 family.</text>
</comment>
<comment type="catalytic activity">
    <reaction evidence="9 10">
        <text>guanosine(37) in tRNA + S-adenosyl-L-methionine = N(1)-methylguanosine(37) in tRNA + S-adenosyl-L-homocysteine + H(+)</text>
        <dbReference type="Rhea" id="RHEA:36899"/>
        <dbReference type="Rhea" id="RHEA-COMP:10145"/>
        <dbReference type="Rhea" id="RHEA-COMP:10147"/>
        <dbReference type="ChEBI" id="CHEBI:15378"/>
        <dbReference type="ChEBI" id="CHEBI:57856"/>
        <dbReference type="ChEBI" id="CHEBI:59789"/>
        <dbReference type="ChEBI" id="CHEBI:73542"/>
        <dbReference type="ChEBI" id="CHEBI:74269"/>
        <dbReference type="EC" id="2.1.1.228"/>
    </reaction>
</comment>
<evidence type="ECO:0000256" key="2">
    <source>
        <dbReference type="ARBA" id="ARBA00022490"/>
    </source>
</evidence>
<keyword evidence="7 10" id="KW-0496">Mitochondrion</keyword>
<dbReference type="CDD" id="cd02440">
    <property type="entry name" value="AdoMet_MTases"/>
    <property type="match status" value="1"/>
</dbReference>
<organism evidence="13 14">
    <name type="scientific">Mucor plumbeus</name>
    <dbReference type="NCBI Taxonomy" id="97098"/>
    <lineage>
        <taxon>Eukaryota</taxon>
        <taxon>Fungi</taxon>
        <taxon>Fungi incertae sedis</taxon>
        <taxon>Mucoromycota</taxon>
        <taxon>Mucoromycotina</taxon>
        <taxon>Mucoromycetes</taxon>
        <taxon>Mucorales</taxon>
        <taxon>Mucorineae</taxon>
        <taxon>Mucoraceae</taxon>
        <taxon>Mucor</taxon>
    </lineage>
</organism>
<dbReference type="Gene3D" id="3.30.300.110">
    <property type="entry name" value="Met-10+ protein-like domains"/>
    <property type="match status" value="1"/>
</dbReference>
<evidence type="ECO:0000256" key="11">
    <source>
        <dbReference type="SAM" id="MobiDB-lite"/>
    </source>
</evidence>
<dbReference type="InterPro" id="IPR030382">
    <property type="entry name" value="MeTrfase_TRM5/TYW2"/>
</dbReference>
<dbReference type="HAMAP" id="MF_03152">
    <property type="entry name" value="TRM5"/>
    <property type="match status" value="1"/>
</dbReference>
<evidence type="ECO:0000313" key="13">
    <source>
        <dbReference type="EMBL" id="KAG2212830.1"/>
    </source>
</evidence>
<dbReference type="EC" id="2.1.1.228" evidence="10"/>
<keyword evidence="8 10" id="KW-0539">Nucleus</keyword>
<accession>A0A8H7RLN0</accession>
<dbReference type="Pfam" id="PF02475">
    <property type="entry name" value="TRM5-TYW2_MTfase"/>
    <property type="match status" value="1"/>
</dbReference>
<comment type="subcellular location">
    <subcellularLocation>
        <location evidence="10">Mitochondrion matrix</location>
    </subcellularLocation>
    <subcellularLocation>
        <location evidence="10">Nucleus</location>
    </subcellularLocation>
    <subcellularLocation>
        <location evidence="10">Cytoplasm</location>
    </subcellularLocation>
    <text evidence="10">Predominantly in the mitochondria and in the nucleus.</text>
</comment>
<sequence>MNAITPPLHRGMIELERSVFKKVINTLAIKVPVKQIGLAKKSFANDLFNQPRLRNVEPDPSSKETKLVLLNLDLQKADDLPKEKLDLLKQHEWSLVQHDMELNYDFWTAEQIFHSVMPEDSTDIPASFTQVGHIAHMNLREHYYPWKNLIGQVILDKNKNITTVVNKTNSIDTTFRFFKMEILAGKNDMIAEVKESGCKFKFDFSKVYWNSRLHTEHDRLVQLFKPNEFVCDVFAGVGPFALPAAKKGSIVYANDLNPSSYEYMKENIKYNKINSGIFPYNMDGRAFIRQAVKDLQATSKNEWKTFDHFVMNLPATAIEFLDAFRGLYQDQKDLFNTSARAKLPMIHCHCFTKSTDAMQDISERVGQIMGSKPDISKSSVHWVRNVAPKKDMYCISFPLSSDIAFAATPVSHNNSEKRKLEDATPSTLEAQKAPRIE</sequence>
<evidence type="ECO:0000256" key="7">
    <source>
        <dbReference type="ARBA" id="ARBA00023128"/>
    </source>
</evidence>
<comment type="subunit">
    <text evidence="10">Monomer.</text>
</comment>
<evidence type="ECO:0000256" key="3">
    <source>
        <dbReference type="ARBA" id="ARBA00022603"/>
    </source>
</evidence>
<dbReference type="AlphaFoldDB" id="A0A8H7RLN0"/>
<name>A0A8H7RLN0_9FUNG</name>
<comment type="similarity">
    <text evidence="10">Belongs to the TRM5 / TYW2 family.</text>
</comment>
<feature type="domain" description="SAM-dependent methyltransferase TRM5/TYW2-type" evidence="12">
    <location>
        <begin position="128"/>
        <end position="401"/>
    </location>
</feature>
<dbReference type="OrthoDB" id="408788at2759"/>
<dbReference type="GO" id="GO:0002939">
    <property type="term" value="P:tRNA N1-guanine methylation"/>
    <property type="evidence" value="ECO:0007669"/>
    <property type="project" value="TreeGrafter"/>
</dbReference>
<evidence type="ECO:0000256" key="6">
    <source>
        <dbReference type="ARBA" id="ARBA00022694"/>
    </source>
</evidence>
<feature type="binding site" evidence="10">
    <location>
        <position position="217"/>
    </location>
    <ligand>
        <name>S-adenosyl-L-methionine</name>
        <dbReference type="ChEBI" id="CHEBI:59789"/>
    </ligand>
</feature>
<dbReference type="PANTHER" id="PTHR23245:SF36">
    <property type="entry name" value="TRNA (GUANINE(37)-N1)-METHYLTRANSFERASE"/>
    <property type="match status" value="1"/>
</dbReference>
<feature type="binding site" evidence="10">
    <location>
        <begin position="255"/>
        <end position="256"/>
    </location>
    <ligand>
        <name>S-adenosyl-L-methionine</name>
        <dbReference type="ChEBI" id="CHEBI:59789"/>
    </ligand>
</feature>
<evidence type="ECO:0000256" key="8">
    <source>
        <dbReference type="ARBA" id="ARBA00023242"/>
    </source>
</evidence>
<dbReference type="PANTHER" id="PTHR23245">
    <property type="entry name" value="TRNA METHYLTRANSFERASE"/>
    <property type="match status" value="1"/>
</dbReference>
<evidence type="ECO:0000256" key="1">
    <source>
        <dbReference type="ARBA" id="ARBA00009775"/>
    </source>
</evidence>
<dbReference type="GO" id="GO:0005634">
    <property type="term" value="C:nucleus"/>
    <property type="evidence" value="ECO:0007669"/>
    <property type="project" value="UniProtKB-SubCell"/>
</dbReference>
<dbReference type="InterPro" id="IPR056743">
    <property type="entry name" value="TRM5-TYW2-like_MTfase"/>
</dbReference>
<evidence type="ECO:0000256" key="10">
    <source>
        <dbReference type="HAMAP-Rule" id="MF_03152"/>
    </source>
</evidence>
<dbReference type="PROSITE" id="PS51684">
    <property type="entry name" value="SAM_MT_TRM5_TYW2"/>
    <property type="match status" value="1"/>
</dbReference>
<keyword evidence="5 10" id="KW-0949">S-adenosyl-L-methionine</keyword>
<evidence type="ECO:0000313" key="14">
    <source>
        <dbReference type="Proteomes" id="UP000650833"/>
    </source>
</evidence>
<dbReference type="InterPro" id="IPR029063">
    <property type="entry name" value="SAM-dependent_MTases_sf"/>
</dbReference>
<keyword evidence="6 10" id="KW-0819">tRNA processing</keyword>
<keyword evidence="2 10" id="KW-0963">Cytoplasm</keyword>
<dbReference type="FunFam" id="3.30.300.110:FF:000001">
    <property type="entry name" value="tRNA (guanine(37)-N1)-methyltransferase"/>
    <property type="match status" value="1"/>
</dbReference>
<evidence type="ECO:0000256" key="9">
    <source>
        <dbReference type="ARBA" id="ARBA00047783"/>
    </source>
</evidence>
<feature type="binding site" evidence="10">
    <location>
        <position position="312"/>
    </location>
    <ligand>
        <name>S-adenosyl-L-methionine</name>
        <dbReference type="ChEBI" id="CHEBI:59789"/>
    </ligand>
</feature>
<dbReference type="InterPro" id="IPR056744">
    <property type="entry name" value="TRM5/TYW2-like_N"/>
</dbReference>
<dbReference type="GO" id="GO:0005759">
    <property type="term" value="C:mitochondrial matrix"/>
    <property type="evidence" value="ECO:0007669"/>
    <property type="project" value="UniProtKB-SubCell"/>
</dbReference>
<comment type="caution">
    <text evidence="13">The sequence shown here is derived from an EMBL/GenBank/DDBJ whole genome shotgun (WGS) entry which is preliminary data.</text>
</comment>
<dbReference type="Proteomes" id="UP000650833">
    <property type="component" value="Unassembled WGS sequence"/>
</dbReference>
<evidence type="ECO:0000256" key="5">
    <source>
        <dbReference type="ARBA" id="ARBA00022691"/>
    </source>
</evidence>
<dbReference type="Pfam" id="PF25133">
    <property type="entry name" value="TYW2_N_2"/>
    <property type="match status" value="1"/>
</dbReference>
<gene>
    <name evidence="10" type="primary">TRM5</name>
    <name evidence="13" type="ORF">INT46_008491</name>
</gene>
<evidence type="ECO:0000259" key="12">
    <source>
        <dbReference type="PROSITE" id="PS51684"/>
    </source>
</evidence>
<dbReference type="GO" id="GO:0052906">
    <property type="term" value="F:tRNA (guanine(37)-N1)-methyltransferase activity"/>
    <property type="evidence" value="ECO:0007669"/>
    <property type="project" value="UniProtKB-UniRule"/>
</dbReference>
<feature type="binding site" evidence="10">
    <location>
        <begin position="283"/>
        <end position="284"/>
    </location>
    <ligand>
        <name>S-adenosyl-L-methionine</name>
        <dbReference type="ChEBI" id="CHEBI:59789"/>
    </ligand>
</feature>
<dbReference type="InterPro" id="IPR025792">
    <property type="entry name" value="tRNA_Gua_MeTrfase_euk"/>
</dbReference>
<keyword evidence="4 10" id="KW-0808">Transferase</keyword>
<protein>
    <recommendedName>
        <fullName evidence="10">tRNA (guanine(37)-N1)-methyltransferase</fullName>
        <ecNumber evidence="10">2.1.1.228</ecNumber>
    </recommendedName>
    <alternativeName>
        <fullName evidence="10">M1G-methyltransferase</fullName>
    </alternativeName>
    <alternativeName>
        <fullName evidence="10">tRNA [GM37] methyltransferase</fullName>
    </alternativeName>
    <alternativeName>
        <fullName evidence="10">tRNA methyltransferase 5</fullName>
    </alternativeName>
</protein>
<comment type="function">
    <text evidence="10">Specifically methylates the N1 position of guanosine-37 in various cytoplasmic and mitochondrial tRNAs. Methylation is not dependent on the nature of the nucleoside 5' of the target nucleoside. This is the first step in the biosynthesis of wybutosine (yW), a modified base adjacent to the anticodon of tRNAs and required for accurate decoding.</text>
</comment>
<reference evidence="13" key="1">
    <citation type="submission" date="2020-12" db="EMBL/GenBank/DDBJ databases">
        <title>Metabolic potential, ecology and presence of endohyphal bacteria is reflected in genomic diversity of Mucoromycotina.</title>
        <authorList>
            <person name="Muszewska A."/>
            <person name="Okrasinska A."/>
            <person name="Steczkiewicz K."/>
            <person name="Drgas O."/>
            <person name="Orlowska M."/>
            <person name="Perlinska-Lenart U."/>
            <person name="Aleksandrzak-Piekarczyk T."/>
            <person name="Szatraj K."/>
            <person name="Zielenkiewicz U."/>
            <person name="Pilsyk S."/>
            <person name="Malc E."/>
            <person name="Mieczkowski P."/>
            <person name="Kruszewska J.S."/>
            <person name="Biernat P."/>
            <person name="Pawlowska J."/>
        </authorList>
    </citation>
    <scope>NUCLEOTIDE SEQUENCE</scope>
    <source>
        <strain evidence="13">CBS 226.32</strain>
    </source>
</reference>
<evidence type="ECO:0000256" key="4">
    <source>
        <dbReference type="ARBA" id="ARBA00022679"/>
    </source>
</evidence>
<dbReference type="SUPFAM" id="SSF53335">
    <property type="entry name" value="S-adenosyl-L-methionine-dependent methyltransferases"/>
    <property type="match status" value="1"/>
</dbReference>
<keyword evidence="3 10" id="KW-0489">Methyltransferase</keyword>
<keyword evidence="14" id="KW-1185">Reference proteome</keyword>
<dbReference type="Gene3D" id="3.40.50.150">
    <property type="entry name" value="Vaccinia Virus protein VP39"/>
    <property type="match status" value="1"/>
</dbReference>